<feature type="domain" description="Dynamin N-terminal" evidence="2">
    <location>
        <begin position="143"/>
        <end position="379"/>
    </location>
</feature>
<reference evidence="5 7" key="1">
    <citation type="submission" date="2019-07" db="EMBL/GenBank/DDBJ databases">
        <title>Venturia inaequalis Genome Resource.</title>
        <authorList>
            <person name="Lichtner F.J."/>
        </authorList>
    </citation>
    <scope>NUCLEOTIDE SEQUENCE [LARGE SCALE GENOMIC DNA]</scope>
    <source>
        <strain evidence="4 6">120213</strain>
        <strain evidence="5 7">DMI_063113</strain>
    </source>
</reference>
<dbReference type="Proteomes" id="UP000447873">
    <property type="component" value="Unassembled WGS sequence"/>
</dbReference>
<evidence type="ECO:0000313" key="7">
    <source>
        <dbReference type="Proteomes" id="UP000490939"/>
    </source>
</evidence>
<dbReference type="EMBL" id="WNWR01000475">
    <property type="protein sequence ID" value="KAE9977258.1"/>
    <property type="molecule type" value="Genomic_DNA"/>
</dbReference>
<feature type="region of interest" description="Disordered" evidence="1">
    <location>
        <begin position="1"/>
        <end position="49"/>
    </location>
</feature>
<dbReference type="PANTHER" id="PTHR36681:SF3">
    <property type="entry name" value="NUCLEAR GTPASE, GERMINAL CENTER-ASSOCIATED, TANDEM DUPLICATE 3"/>
    <property type="match status" value="1"/>
</dbReference>
<dbReference type="SUPFAM" id="SSF52540">
    <property type="entry name" value="P-loop containing nucleoside triphosphate hydrolases"/>
    <property type="match status" value="1"/>
</dbReference>
<accession>A0A8H3YZ48</accession>
<feature type="domain" description="DUF7605" evidence="3">
    <location>
        <begin position="617"/>
        <end position="781"/>
    </location>
</feature>
<dbReference type="Pfam" id="PF00350">
    <property type="entry name" value="Dynamin_N"/>
    <property type="match status" value="1"/>
</dbReference>
<evidence type="ECO:0000313" key="6">
    <source>
        <dbReference type="Proteomes" id="UP000447873"/>
    </source>
</evidence>
<dbReference type="PANTHER" id="PTHR36681">
    <property type="entry name" value="NUCLEAR GTPASE, GERMINAL CENTER-ASSOCIATED, TANDEM DUPLICATE 3"/>
    <property type="match status" value="1"/>
</dbReference>
<protein>
    <submittedName>
        <fullName evidence="5">Uncharacterized protein</fullName>
    </submittedName>
</protein>
<gene>
    <name evidence="5" type="ORF">EG327_007781</name>
    <name evidence="4" type="ORF">EG328_005113</name>
</gene>
<sequence length="895" mass="101423">MSEPENSQLATEEDPQVTTLEESSRVTTKDDEGDEYSTDASSDDDKTDDDLLFVSDAHTSMDKFVFSYNTENDQAESMTVAEDKLYNLDLRAFVERGKTIGSRIMRILTDSNGLSDAAKEQLATLFKEAADLAEFEQKSELKICFVGDQGAGKSSIINSILNCSKLAPTGNCGSSITSVPTEYRRRRNDDTALLTMEVEHLTREEMINKILGALTDFRCLYLPENKNVEDDSIREVSEMGFDVLKSLFSHQSRFNKTFLRNMEEDGEGKVQDELLSWFEEIAWPSGWDVDSRIWRTTATSPNDYQAFMQQLHSSGLWIFTNIIRVYRDAQILKKGIVLVDVPGLRDTNSAKVKMTEDYVFKSQFLFVVVPIGRSITAETVRSSLTTSLSKNVSLGIDRVAKYLSVGVICTHSDEIDIQEAIDELFPKGPNARRSKKKSNVNRLWKEYKKSEKDDNDYMMQESKTKLQKILIQERAERVETGLKDAYAADIPGDFSVFCVDNKSYKTNAMKGDKAIEHVRSSGIPKLRLFFNRISVQAQISELHSLASRLEELANSLLLWNDPSKRDLTHEVFEGKLKKLKKILSATINEQRALSVNYLEGELSSPLSDRNMRRSLNVAKDKADLWGLEYKHSQYNAWVLKDGNHRTKGKGAANWNAELVAPLQEDLDRPLARLIQEFKLSEDNVLHEILMQFKNLASYAIELDLPQELRDNISLKVSSAEREFAHCKMKLDDKLKDIQMKAVEGLNGGFMQQEMLETYNLACTRKGIGKWKKQKIDIADGIKIDIFKSVGNRLKTGMTRTIESGFDDHHKDLGHTIDQINADLERCTIKLDVKLEPELEEYRACIAKDLEPIKKQIESLGKDLPSEKVEPVKGKGKRAVGVKQGKDEVIAKKQKV</sequence>
<dbReference type="Gene3D" id="3.40.50.300">
    <property type="entry name" value="P-loop containing nucleotide triphosphate hydrolases"/>
    <property type="match status" value="2"/>
</dbReference>
<dbReference type="AlphaFoldDB" id="A0A8H3YZ48"/>
<proteinExistence type="predicted"/>
<feature type="compositionally biased region" description="Acidic residues" evidence="1">
    <location>
        <begin position="31"/>
        <end position="49"/>
    </location>
</feature>
<organism evidence="5 7">
    <name type="scientific">Venturia inaequalis</name>
    <name type="common">Apple scab fungus</name>
    <dbReference type="NCBI Taxonomy" id="5025"/>
    <lineage>
        <taxon>Eukaryota</taxon>
        <taxon>Fungi</taxon>
        <taxon>Dikarya</taxon>
        <taxon>Ascomycota</taxon>
        <taxon>Pezizomycotina</taxon>
        <taxon>Dothideomycetes</taxon>
        <taxon>Pleosporomycetidae</taxon>
        <taxon>Venturiales</taxon>
        <taxon>Venturiaceae</taxon>
        <taxon>Venturia</taxon>
    </lineage>
</organism>
<keyword evidence="7" id="KW-1185">Reference proteome</keyword>
<dbReference type="InterPro" id="IPR056024">
    <property type="entry name" value="DUF7605"/>
</dbReference>
<evidence type="ECO:0000259" key="3">
    <source>
        <dbReference type="Pfam" id="PF24564"/>
    </source>
</evidence>
<feature type="compositionally biased region" description="Polar residues" evidence="1">
    <location>
        <begin position="1"/>
        <end position="21"/>
    </location>
</feature>
<dbReference type="EMBL" id="WNWS01000275">
    <property type="protein sequence ID" value="KAE9972242.1"/>
    <property type="molecule type" value="Genomic_DNA"/>
</dbReference>
<evidence type="ECO:0000313" key="5">
    <source>
        <dbReference type="EMBL" id="KAE9977258.1"/>
    </source>
</evidence>
<comment type="caution">
    <text evidence="5">The sequence shown here is derived from an EMBL/GenBank/DDBJ whole genome shotgun (WGS) entry which is preliminary data.</text>
</comment>
<name>A0A8H3YZ48_VENIN</name>
<dbReference type="Pfam" id="PF24564">
    <property type="entry name" value="DUF7605"/>
    <property type="match status" value="1"/>
</dbReference>
<evidence type="ECO:0000256" key="1">
    <source>
        <dbReference type="SAM" id="MobiDB-lite"/>
    </source>
</evidence>
<evidence type="ECO:0000259" key="2">
    <source>
        <dbReference type="Pfam" id="PF00350"/>
    </source>
</evidence>
<dbReference type="InterPro" id="IPR045063">
    <property type="entry name" value="Dynamin_N"/>
</dbReference>
<dbReference type="InterPro" id="IPR027417">
    <property type="entry name" value="P-loop_NTPase"/>
</dbReference>
<evidence type="ECO:0000313" key="4">
    <source>
        <dbReference type="EMBL" id="KAE9972242.1"/>
    </source>
</evidence>
<dbReference type="Proteomes" id="UP000490939">
    <property type="component" value="Unassembled WGS sequence"/>
</dbReference>